<keyword evidence="4" id="KW-1185">Reference proteome</keyword>
<dbReference type="AlphaFoldDB" id="A0A1R1SK94"/>
<protein>
    <submittedName>
        <fullName evidence="3">Uncharacterized protein</fullName>
    </submittedName>
</protein>
<keyword evidence="2" id="KW-1133">Transmembrane helix</keyword>
<evidence type="ECO:0000256" key="1">
    <source>
        <dbReference type="SAM" id="MobiDB-lite"/>
    </source>
</evidence>
<evidence type="ECO:0000313" key="3">
    <source>
        <dbReference type="EMBL" id="OMI38692.1"/>
    </source>
</evidence>
<feature type="transmembrane region" description="Helical" evidence="2">
    <location>
        <begin position="12"/>
        <end position="35"/>
    </location>
</feature>
<feature type="region of interest" description="Disordered" evidence="1">
    <location>
        <begin position="53"/>
        <end position="72"/>
    </location>
</feature>
<evidence type="ECO:0000313" key="4">
    <source>
        <dbReference type="Proteomes" id="UP000186168"/>
    </source>
</evidence>
<dbReference type="Proteomes" id="UP000186168">
    <property type="component" value="Unassembled WGS sequence"/>
</dbReference>
<gene>
    <name evidence="3" type="ORF">SPAR_14748</name>
</gene>
<sequence>MNVALSRLVSSYVLILCVLISYAVIVYAVIVYGVISRVVSPCAVSSTWRSCTADHHGRDKTLTGADTNPQQA</sequence>
<evidence type="ECO:0000256" key="2">
    <source>
        <dbReference type="SAM" id="Phobius"/>
    </source>
</evidence>
<comment type="caution">
    <text evidence="3">The sequence shown here is derived from an EMBL/GenBank/DDBJ whole genome shotgun (WGS) entry which is preliminary data.</text>
</comment>
<organism evidence="3 4">
    <name type="scientific">Streptomyces sparsogenes DSM 40356</name>
    <dbReference type="NCBI Taxonomy" id="1331668"/>
    <lineage>
        <taxon>Bacteria</taxon>
        <taxon>Bacillati</taxon>
        <taxon>Actinomycetota</taxon>
        <taxon>Actinomycetes</taxon>
        <taxon>Kitasatosporales</taxon>
        <taxon>Streptomycetaceae</taxon>
        <taxon>Streptomyces</taxon>
    </lineage>
</organism>
<reference evidence="3 4" key="1">
    <citation type="submission" date="2013-05" db="EMBL/GenBank/DDBJ databases">
        <title>Genome sequence of Streptomyces sparsogenes DSM 40356.</title>
        <authorList>
            <person name="Coyne S."/>
            <person name="Seebeck F.P."/>
        </authorList>
    </citation>
    <scope>NUCLEOTIDE SEQUENCE [LARGE SCALE GENOMIC DNA]</scope>
    <source>
        <strain evidence="3 4">DSM 40356</strain>
    </source>
</reference>
<dbReference type="EMBL" id="ASQP01000211">
    <property type="protein sequence ID" value="OMI38692.1"/>
    <property type="molecule type" value="Genomic_DNA"/>
</dbReference>
<keyword evidence="2" id="KW-0812">Transmembrane</keyword>
<accession>A0A1R1SK94</accession>
<keyword evidence="2" id="KW-0472">Membrane</keyword>
<proteinExistence type="predicted"/>
<name>A0A1R1SK94_9ACTN</name>